<dbReference type="Proteomes" id="UP000198862">
    <property type="component" value="Unassembled WGS sequence"/>
</dbReference>
<reference evidence="2 3" key="1">
    <citation type="submission" date="2016-10" db="EMBL/GenBank/DDBJ databases">
        <authorList>
            <person name="de Groot N.N."/>
        </authorList>
    </citation>
    <scope>NUCLEOTIDE SEQUENCE [LARGE SCALE GENOMIC DNA]</scope>
    <source>
        <strain evidence="2 3">DSM 6059</strain>
    </source>
</reference>
<proteinExistence type="predicted"/>
<protein>
    <recommendedName>
        <fullName evidence="4">Transmembrane protein</fullName>
    </recommendedName>
</protein>
<keyword evidence="1" id="KW-0812">Transmembrane</keyword>
<accession>A0A1I1QLE9</accession>
<keyword evidence="1" id="KW-1133">Transmembrane helix</keyword>
<evidence type="ECO:0008006" key="4">
    <source>
        <dbReference type="Google" id="ProtNLM"/>
    </source>
</evidence>
<evidence type="ECO:0000313" key="2">
    <source>
        <dbReference type="EMBL" id="SFD22865.1"/>
    </source>
</evidence>
<evidence type="ECO:0000256" key="1">
    <source>
        <dbReference type="SAM" id="Phobius"/>
    </source>
</evidence>
<dbReference type="EMBL" id="FOLO01000042">
    <property type="protein sequence ID" value="SFD22865.1"/>
    <property type="molecule type" value="Genomic_DNA"/>
</dbReference>
<gene>
    <name evidence="2" type="ORF">SAMN02745724_03924</name>
</gene>
<feature type="transmembrane region" description="Helical" evidence="1">
    <location>
        <begin position="84"/>
        <end position="109"/>
    </location>
</feature>
<dbReference type="AlphaFoldDB" id="A0A1I1QLE9"/>
<organism evidence="2 3">
    <name type="scientific">Pseudoalteromonas denitrificans DSM 6059</name>
    <dbReference type="NCBI Taxonomy" id="1123010"/>
    <lineage>
        <taxon>Bacteria</taxon>
        <taxon>Pseudomonadati</taxon>
        <taxon>Pseudomonadota</taxon>
        <taxon>Gammaproteobacteria</taxon>
        <taxon>Alteromonadales</taxon>
        <taxon>Pseudoalteromonadaceae</taxon>
        <taxon>Pseudoalteromonas</taxon>
    </lineage>
</organism>
<evidence type="ECO:0000313" key="3">
    <source>
        <dbReference type="Proteomes" id="UP000198862"/>
    </source>
</evidence>
<keyword evidence="1" id="KW-0472">Membrane</keyword>
<sequence>MDLLIQFLLYRTFISYWNLYSVFTLLNFHLLLESLFRFITFLNFNLYGLIHSAFPHCTQNLSLYFPYKLASVLFYYVLRQGLIYLLINILQLIYTKLINFFINFTLITFNNIDLSLIKNL</sequence>
<keyword evidence="3" id="KW-1185">Reference proteome</keyword>
<name>A0A1I1QLE9_9GAMM</name>
<feature type="transmembrane region" description="Helical" evidence="1">
    <location>
        <begin position="61"/>
        <end position="78"/>
    </location>
</feature>